<evidence type="ECO:0000259" key="2">
    <source>
        <dbReference type="Pfam" id="PF18186"/>
    </source>
</evidence>
<name>A0A7S7LWM8_9BACT</name>
<sequence>MALNSNMEVLEAQIRELFGRTVWTHKTQEKCADILNARNHTIKIIQIVLSALTTTGILITVFGDNDVVGIISAIISTTLLILTTYIKNYNLGQIAQKHSDAAIKLWNIREKYLSLLTDIKINAMTEAQIREQRDILQKELFTVYKGAERTINKAYDEASKALKQNEELTFSDEEIDNFLPDKLRKGGK</sequence>
<evidence type="ECO:0000256" key="1">
    <source>
        <dbReference type="SAM" id="Phobius"/>
    </source>
</evidence>
<keyword evidence="1" id="KW-1133">Transmembrane helix</keyword>
<feature type="domain" description="SMODS and SLOG-associating 2TM effector" evidence="2">
    <location>
        <begin position="10"/>
        <end position="174"/>
    </location>
</feature>
<gene>
    <name evidence="3" type="ORF">HUE88_03335</name>
</gene>
<keyword evidence="4" id="KW-1185">Reference proteome</keyword>
<dbReference type="InterPro" id="IPR040811">
    <property type="entry name" value="SLATT_4"/>
</dbReference>
<feature type="transmembrane region" description="Helical" evidence="1">
    <location>
        <begin position="44"/>
        <end position="62"/>
    </location>
</feature>
<dbReference type="Pfam" id="PF18186">
    <property type="entry name" value="SLATT_4"/>
    <property type="match status" value="1"/>
</dbReference>
<organism evidence="3 4">
    <name type="scientific">Candidatus Sulfurimonas baltica</name>
    <dbReference type="NCBI Taxonomy" id="2740404"/>
    <lineage>
        <taxon>Bacteria</taxon>
        <taxon>Pseudomonadati</taxon>
        <taxon>Campylobacterota</taxon>
        <taxon>Epsilonproteobacteria</taxon>
        <taxon>Campylobacterales</taxon>
        <taxon>Sulfurimonadaceae</taxon>
        <taxon>Sulfurimonas</taxon>
    </lineage>
</organism>
<protein>
    <submittedName>
        <fullName evidence="3">SLATT domain-containing protein</fullName>
    </submittedName>
</protein>
<proteinExistence type="predicted"/>
<dbReference type="NCBIfam" id="NF033632">
    <property type="entry name" value="SLATT_4"/>
    <property type="match status" value="1"/>
</dbReference>
<dbReference type="KEGG" id="sbal:HUE88_03335"/>
<evidence type="ECO:0000313" key="3">
    <source>
        <dbReference type="EMBL" id="QOY52731.1"/>
    </source>
</evidence>
<dbReference type="EMBL" id="CP054492">
    <property type="protein sequence ID" value="QOY52731.1"/>
    <property type="molecule type" value="Genomic_DNA"/>
</dbReference>
<accession>A0A7S7LWM8</accession>
<keyword evidence="1" id="KW-0472">Membrane</keyword>
<dbReference type="RefSeq" id="WP_194371048.1">
    <property type="nucleotide sequence ID" value="NZ_CP054492.1"/>
</dbReference>
<reference evidence="3 4" key="1">
    <citation type="submission" date="2020-05" db="EMBL/GenBank/DDBJ databases">
        <title>Sulfurimonas marisnigri, sp. nov., and Sulfurimonas baltica, sp. nov., manganese oxide reducing chemolithoautotrophs of the class Epsilonproteobacteria isolated from the pelagic redoxclines of the Black and Baltic Seas and emended description of the genus Sulfurimonas.</title>
        <authorList>
            <person name="Henkel J.V."/>
            <person name="Laudan C."/>
            <person name="Werner J."/>
            <person name="Neu T."/>
            <person name="Plewe S."/>
            <person name="Sproer C."/>
            <person name="Bunk B."/>
            <person name="Schulz-Vogt H.N."/>
        </authorList>
    </citation>
    <scope>NUCLEOTIDE SEQUENCE [LARGE SCALE GENOMIC DNA]</scope>
    <source>
        <strain evidence="3 4">GD2</strain>
    </source>
</reference>
<keyword evidence="1" id="KW-0812">Transmembrane</keyword>
<dbReference type="Proteomes" id="UP000593994">
    <property type="component" value="Chromosome"/>
</dbReference>
<dbReference type="AlphaFoldDB" id="A0A7S7LWM8"/>
<evidence type="ECO:0000313" key="4">
    <source>
        <dbReference type="Proteomes" id="UP000593994"/>
    </source>
</evidence>
<feature type="transmembrane region" description="Helical" evidence="1">
    <location>
        <begin position="68"/>
        <end position="86"/>
    </location>
</feature>